<keyword evidence="2" id="KW-0813">Transport</keyword>
<dbReference type="GO" id="GO:0005886">
    <property type="term" value="C:plasma membrane"/>
    <property type="evidence" value="ECO:0007669"/>
    <property type="project" value="UniProtKB-SubCell"/>
</dbReference>
<dbReference type="GO" id="GO:0022857">
    <property type="term" value="F:transmembrane transporter activity"/>
    <property type="evidence" value="ECO:0007669"/>
    <property type="project" value="TreeGrafter"/>
</dbReference>
<dbReference type="InterPro" id="IPR055348">
    <property type="entry name" value="DctQ"/>
</dbReference>
<evidence type="ECO:0000313" key="12">
    <source>
        <dbReference type="Proteomes" id="UP000473699"/>
    </source>
</evidence>
<keyword evidence="3" id="KW-1003">Cell membrane</keyword>
<protein>
    <submittedName>
        <fullName evidence="11">TRAP transporter small permease</fullName>
    </submittedName>
</protein>
<evidence type="ECO:0000256" key="4">
    <source>
        <dbReference type="ARBA" id="ARBA00022519"/>
    </source>
</evidence>
<evidence type="ECO:0000256" key="1">
    <source>
        <dbReference type="ARBA" id="ARBA00004429"/>
    </source>
</evidence>
<dbReference type="PANTHER" id="PTHR35011">
    <property type="entry name" value="2,3-DIKETO-L-GULONATE TRAP TRANSPORTER SMALL PERMEASE PROTEIN YIAM"/>
    <property type="match status" value="1"/>
</dbReference>
<dbReference type="AlphaFoldDB" id="A0A6L5YDE5"/>
<accession>A0A6L5YDE5</accession>
<reference evidence="11 12" key="1">
    <citation type="submission" date="2019-08" db="EMBL/GenBank/DDBJ databases">
        <title>In-depth cultivation of the pig gut microbiome towards novel bacterial diversity and tailored functional studies.</title>
        <authorList>
            <person name="Wylensek D."/>
            <person name="Hitch T.C.A."/>
            <person name="Clavel T."/>
        </authorList>
    </citation>
    <scope>NUCLEOTIDE SEQUENCE [LARGE SCALE GENOMIC DNA]</scope>
    <source>
        <strain evidence="11 12">SM-530-WT-4B</strain>
    </source>
</reference>
<dbReference type="RefSeq" id="WP_154528686.1">
    <property type="nucleotide sequence ID" value="NZ_JAXDZJ010000046.1"/>
</dbReference>
<keyword evidence="7 9" id="KW-0472">Membrane</keyword>
<evidence type="ECO:0000256" key="8">
    <source>
        <dbReference type="ARBA" id="ARBA00038436"/>
    </source>
</evidence>
<proteinExistence type="inferred from homology"/>
<keyword evidence="12" id="KW-1185">Reference proteome</keyword>
<evidence type="ECO:0000256" key="3">
    <source>
        <dbReference type="ARBA" id="ARBA00022475"/>
    </source>
</evidence>
<keyword evidence="5 9" id="KW-0812">Transmembrane</keyword>
<sequence length="152" mass="17033">MLRFLGKIEEIFCASALLITAFVLFVNVVLRYVFSASTSWAEELIRYLMIWITFIGGSVCVRKGAHIRMDFLLGMLPEKVAGALTRLVYLIAAGFCAALFRYSYQLVRFTVELEQTSPAMGIPMWIPYLAMPLGSALMTLRFVRAACGKEDA</sequence>
<comment type="similarity">
    <text evidence="8">Belongs to the TRAP transporter small permease family.</text>
</comment>
<organism evidence="11 12">
    <name type="scientific">Pyramidobacter porci</name>
    <dbReference type="NCBI Taxonomy" id="2605789"/>
    <lineage>
        <taxon>Bacteria</taxon>
        <taxon>Thermotogati</taxon>
        <taxon>Synergistota</taxon>
        <taxon>Synergistia</taxon>
        <taxon>Synergistales</taxon>
        <taxon>Dethiosulfovibrionaceae</taxon>
        <taxon>Pyramidobacter</taxon>
    </lineage>
</organism>
<comment type="subcellular location">
    <subcellularLocation>
        <location evidence="1">Cell inner membrane</location>
        <topology evidence="1">Multi-pass membrane protein</topology>
    </subcellularLocation>
</comment>
<evidence type="ECO:0000313" key="11">
    <source>
        <dbReference type="EMBL" id="MST55597.1"/>
    </source>
</evidence>
<dbReference type="EMBL" id="VUNH01000005">
    <property type="protein sequence ID" value="MST55597.1"/>
    <property type="molecule type" value="Genomic_DNA"/>
</dbReference>
<comment type="caution">
    <text evidence="11">The sequence shown here is derived from an EMBL/GenBank/DDBJ whole genome shotgun (WGS) entry which is preliminary data.</text>
</comment>
<dbReference type="GO" id="GO:0015740">
    <property type="term" value="P:C4-dicarboxylate transport"/>
    <property type="evidence" value="ECO:0007669"/>
    <property type="project" value="TreeGrafter"/>
</dbReference>
<dbReference type="InterPro" id="IPR007387">
    <property type="entry name" value="TRAP_DctQ"/>
</dbReference>
<dbReference type="PANTHER" id="PTHR35011:SF2">
    <property type="entry name" value="2,3-DIKETO-L-GULONATE TRAP TRANSPORTER SMALL PERMEASE PROTEIN YIAM"/>
    <property type="match status" value="1"/>
</dbReference>
<feature type="transmembrane region" description="Helical" evidence="9">
    <location>
        <begin position="83"/>
        <end position="104"/>
    </location>
</feature>
<feature type="transmembrane region" description="Helical" evidence="9">
    <location>
        <begin position="12"/>
        <end position="32"/>
    </location>
</feature>
<feature type="domain" description="Tripartite ATP-independent periplasmic transporters DctQ component" evidence="10">
    <location>
        <begin position="22"/>
        <end position="146"/>
    </location>
</feature>
<name>A0A6L5YDE5_9BACT</name>
<evidence type="ECO:0000256" key="6">
    <source>
        <dbReference type="ARBA" id="ARBA00022989"/>
    </source>
</evidence>
<dbReference type="Proteomes" id="UP000473699">
    <property type="component" value="Unassembled WGS sequence"/>
</dbReference>
<dbReference type="Pfam" id="PF04290">
    <property type="entry name" value="DctQ"/>
    <property type="match status" value="1"/>
</dbReference>
<evidence type="ECO:0000256" key="7">
    <source>
        <dbReference type="ARBA" id="ARBA00023136"/>
    </source>
</evidence>
<evidence type="ECO:0000256" key="5">
    <source>
        <dbReference type="ARBA" id="ARBA00022692"/>
    </source>
</evidence>
<feature type="transmembrane region" description="Helical" evidence="9">
    <location>
        <begin position="124"/>
        <end position="143"/>
    </location>
</feature>
<evidence type="ECO:0000259" key="10">
    <source>
        <dbReference type="Pfam" id="PF04290"/>
    </source>
</evidence>
<keyword evidence="6 9" id="KW-1133">Transmembrane helix</keyword>
<evidence type="ECO:0000256" key="9">
    <source>
        <dbReference type="SAM" id="Phobius"/>
    </source>
</evidence>
<feature type="transmembrane region" description="Helical" evidence="9">
    <location>
        <begin position="44"/>
        <end position="62"/>
    </location>
</feature>
<evidence type="ECO:0000256" key="2">
    <source>
        <dbReference type="ARBA" id="ARBA00022448"/>
    </source>
</evidence>
<gene>
    <name evidence="11" type="ORF">FYJ74_06060</name>
</gene>
<keyword evidence="4" id="KW-0997">Cell inner membrane</keyword>